<dbReference type="GO" id="GO:0016787">
    <property type="term" value="F:hydrolase activity"/>
    <property type="evidence" value="ECO:0007669"/>
    <property type="project" value="UniProtKB-KW"/>
</dbReference>
<dbReference type="SUPFAM" id="SSF53474">
    <property type="entry name" value="alpha/beta-Hydrolases"/>
    <property type="match status" value="1"/>
</dbReference>
<organism evidence="2 3">
    <name type="scientific">Fistulina hepatica ATCC 64428</name>
    <dbReference type="NCBI Taxonomy" id="1128425"/>
    <lineage>
        <taxon>Eukaryota</taxon>
        <taxon>Fungi</taxon>
        <taxon>Dikarya</taxon>
        <taxon>Basidiomycota</taxon>
        <taxon>Agaricomycotina</taxon>
        <taxon>Agaricomycetes</taxon>
        <taxon>Agaricomycetidae</taxon>
        <taxon>Agaricales</taxon>
        <taxon>Fistulinaceae</taxon>
        <taxon>Fistulina</taxon>
    </lineage>
</organism>
<feature type="domain" description="AB hydrolase-1" evidence="1">
    <location>
        <begin position="32"/>
        <end position="250"/>
    </location>
</feature>
<evidence type="ECO:0000259" key="1">
    <source>
        <dbReference type="Pfam" id="PF12697"/>
    </source>
</evidence>
<dbReference type="Pfam" id="PF12697">
    <property type="entry name" value="Abhydrolase_6"/>
    <property type="match status" value="1"/>
</dbReference>
<accession>A0A0D7AK37</accession>
<protein>
    <submittedName>
        <fullName evidence="2">Alpha/beta-hydrolase</fullName>
    </submittedName>
</protein>
<dbReference type="PANTHER" id="PTHR43329">
    <property type="entry name" value="EPOXIDE HYDROLASE"/>
    <property type="match status" value="1"/>
</dbReference>
<dbReference type="OrthoDB" id="408373at2759"/>
<keyword evidence="2" id="KW-0378">Hydrolase</keyword>
<dbReference type="Gene3D" id="3.40.50.1820">
    <property type="entry name" value="alpha/beta hydrolase"/>
    <property type="match status" value="2"/>
</dbReference>
<gene>
    <name evidence="2" type="ORF">FISHEDRAFT_70638</name>
</gene>
<dbReference type="AlphaFoldDB" id="A0A0D7AK37"/>
<sequence length="263" mass="29921">MSDSTVYRTTKTKRGFTYRYIYVAPSGDKPYLIFLHGFPSTSNDWRYQTKYFTARGYGLIVPDMLGYAGTDKPDDPVYYTSIGLAGDIIDIVDAEQAQPAIAIGHDWHIDAFLTVLYPADPTLWLTALCPVGGFDAYMESGQVQPRPEWLSQEDYDHIKKELLEGGLRGPTNYYRSLTRSIERQELEKSPIDLNVKVNKPMFFAGALQDYICLPQLCRSAFQGVTDDLTSQDFDTSHWVMLEKPDELNEALEKWFGHVLDVSK</sequence>
<evidence type="ECO:0000313" key="2">
    <source>
        <dbReference type="EMBL" id="KIY51666.1"/>
    </source>
</evidence>
<evidence type="ECO:0000313" key="3">
    <source>
        <dbReference type="Proteomes" id="UP000054144"/>
    </source>
</evidence>
<dbReference type="InterPro" id="IPR029058">
    <property type="entry name" value="AB_hydrolase_fold"/>
</dbReference>
<dbReference type="Proteomes" id="UP000054144">
    <property type="component" value="Unassembled WGS sequence"/>
</dbReference>
<name>A0A0D7AK37_9AGAR</name>
<dbReference type="EMBL" id="KN881649">
    <property type="protein sequence ID" value="KIY51666.1"/>
    <property type="molecule type" value="Genomic_DNA"/>
</dbReference>
<keyword evidence="3" id="KW-1185">Reference proteome</keyword>
<reference evidence="2 3" key="1">
    <citation type="journal article" date="2015" name="Fungal Genet. Biol.">
        <title>Evolution of novel wood decay mechanisms in Agaricales revealed by the genome sequences of Fistulina hepatica and Cylindrobasidium torrendii.</title>
        <authorList>
            <person name="Floudas D."/>
            <person name="Held B.W."/>
            <person name="Riley R."/>
            <person name="Nagy L.G."/>
            <person name="Koehler G."/>
            <person name="Ransdell A.S."/>
            <person name="Younus H."/>
            <person name="Chow J."/>
            <person name="Chiniquy J."/>
            <person name="Lipzen A."/>
            <person name="Tritt A."/>
            <person name="Sun H."/>
            <person name="Haridas S."/>
            <person name="LaButti K."/>
            <person name="Ohm R.A."/>
            <person name="Kues U."/>
            <person name="Blanchette R.A."/>
            <person name="Grigoriev I.V."/>
            <person name="Minto R.E."/>
            <person name="Hibbett D.S."/>
        </authorList>
    </citation>
    <scope>NUCLEOTIDE SEQUENCE [LARGE SCALE GENOMIC DNA]</scope>
    <source>
        <strain evidence="2 3">ATCC 64428</strain>
    </source>
</reference>
<dbReference type="InterPro" id="IPR000073">
    <property type="entry name" value="AB_hydrolase_1"/>
</dbReference>
<proteinExistence type="predicted"/>